<reference evidence="2" key="1">
    <citation type="submission" date="2023-07" db="EMBL/GenBank/DDBJ databases">
        <title>Genome content predicts the carbon catabolic preferences of heterotrophic bacteria.</title>
        <authorList>
            <person name="Gralka M."/>
        </authorList>
    </citation>
    <scope>NUCLEOTIDE SEQUENCE</scope>
    <source>
        <strain evidence="2">I2M16</strain>
    </source>
</reference>
<protein>
    <submittedName>
        <fullName evidence="2">DUF1330 domain-containing protein</fullName>
    </submittedName>
</protein>
<dbReference type="AlphaFoldDB" id="A0AAW7XEC4"/>
<dbReference type="Gene3D" id="3.30.70.100">
    <property type="match status" value="1"/>
</dbReference>
<dbReference type="EMBL" id="JAUOPG010000002">
    <property type="protein sequence ID" value="MDO6452786.1"/>
    <property type="molecule type" value="Genomic_DNA"/>
</dbReference>
<feature type="domain" description="DUF1330" evidence="1">
    <location>
        <begin position="2"/>
        <end position="93"/>
    </location>
</feature>
<dbReference type="PANTHER" id="PTHR41521">
    <property type="match status" value="1"/>
</dbReference>
<organism evidence="2 3">
    <name type="scientific">Neptunomonas phycophila</name>
    <dbReference type="NCBI Taxonomy" id="1572645"/>
    <lineage>
        <taxon>Bacteria</taxon>
        <taxon>Pseudomonadati</taxon>
        <taxon>Pseudomonadota</taxon>
        <taxon>Gammaproteobacteria</taxon>
        <taxon>Oceanospirillales</taxon>
        <taxon>Oceanospirillaceae</taxon>
        <taxon>Neptunomonas</taxon>
    </lineage>
</organism>
<comment type="caution">
    <text evidence="2">The sequence shown here is derived from an EMBL/GenBank/DDBJ whole genome shotgun (WGS) entry which is preliminary data.</text>
</comment>
<evidence type="ECO:0000259" key="1">
    <source>
        <dbReference type="Pfam" id="PF07045"/>
    </source>
</evidence>
<dbReference type="PANTHER" id="PTHR41521:SF4">
    <property type="entry name" value="BLR0684 PROTEIN"/>
    <property type="match status" value="1"/>
</dbReference>
<dbReference type="RefSeq" id="WP_303477073.1">
    <property type="nucleotide sequence ID" value="NZ_JAUOPG010000002.1"/>
</dbReference>
<gene>
    <name evidence="2" type="ORF">Q4490_04335</name>
</gene>
<name>A0AAW7XEC4_9GAMM</name>
<evidence type="ECO:0000313" key="3">
    <source>
        <dbReference type="Proteomes" id="UP001169862"/>
    </source>
</evidence>
<dbReference type="Pfam" id="PF07045">
    <property type="entry name" value="DUF1330"/>
    <property type="match status" value="1"/>
</dbReference>
<dbReference type="InterPro" id="IPR011008">
    <property type="entry name" value="Dimeric_a/b-barrel"/>
</dbReference>
<dbReference type="SUPFAM" id="SSF54909">
    <property type="entry name" value="Dimeric alpha+beta barrel"/>
    <property type="match status" value="1"/>
</dbReference>
<dbReference type="Proteomes" id="UP001169862">
    <property type="component" value="Unassembled WGS sequence"/>
</dbReference>
<evidence type="ECO:0000313" key="2">
    <source>
        <dbReference type="EMBL" id="MDO6452786.1"/>
    </source>
</evidence>
<proteinExistence type="predicted"/>
<sequence length="94" mass="10260">MSAYIIVESNVIDAEKLAQYSQQAAKTVTASHGEFIAKGKATLLTGESQTANGAIIRFENKEAAQAWYLSESYQSLIPLRDQAMNCTFKLVDGL</sequence>
<accession>A0AAW7XEC4</accession>
<dbReference type="InterPro" id="IPR010753">
    <property type="entry name" value="DUF1330"/>
</dbReference>